<dbReference type="InterPro" id="IPR029063">
    <property type="entry name" value="SAM-dependent_MTases_sf"/>
</dbReference>
<evidence type="ECO:0000313" key="7">
    <source>
        <dbReference type="Proteomes" id="UP001432027"/>
    </source>
</evidence>
<comment type="caution">
    <text evidence="6">The sequence shown here is derived from an EMBL/GenBank/DDBJ whole genome shotgun (WGS) entry which is preliminary data.</text>
</comment>
<dbReference type="InterPro" id="IPR013216">
    <property type="entry name" value="Methyltransf_11"/>
</dbReference>
<dbReference type="PANTHER" id="PTHR44307">
    <property type="entry name" value="PHOSPHOETHANOLAMINE METHYLTRANSFERASE"/>
    <property type="match status" value="1"/>
</dbReference>
<evidence type="ECO:0000313" key="6">
    <source>
        <dbReference type="EMBL" id="GMS84333.1"/>
    </source>
</evidence>
<dbReference type="SUPFAM" id="SSF53335">
    <property type="entry name" value="S-adenosyl-L-methionine-dependent methyltransferases"/>
    <property type="match status" value="1"/>
</dbReference>
<dbReference type="Gene3D" id="3.40.50.150">
    <property type="entry name" value="Vaccinia Virus protein VP39"/>
    <property type="match status" value="1"/>
</dbReference>
<reference evidence="6" key="1">
    <citation type="submission" date="2023-10" db="EMBL/GenBank/DDBJ databases">
        <title>Genome assembly of Pristionchus species.</title>
        <authorList>
            <person name="Yoshida K."/>
            <person name="Sommer R.J."/>
        </authorList>
    </citation>
    <scope>NUCLEOTIDE SEQUENCE</scope>
    <source>
        <strain evidence="6">RS0144</strain>
    </source>
</reference>
<feature type="domain" description="Methyltransferase type 11" evidence="5">
    <location>
        <begin position="69"/>
        <end position="163"/>
    </location>
</feature>
<dbReference type="PANTHER" id="PTHR44307:SF18">
    <property type="entry name" value="PHOSPHOETHANOLAMINE N-METHYLTRANSFERASE 1"/>
    <property type="match status" value="1"/>
</dbReference>
<keyword evidence="7" id="KW-1185">Reference proteome</keyword>
<dbReference type="Gene3D" id="3.40.50.12180">
    <property type="match status" value="1"/>
</dbReference>
<gene>
    <name evidence="6" type="ORF">PENTCL1PPCAC_6508</name>
</gene>
<accession>A0AAV5SMJ9</accession>
<proteinExistence type="predicted"/>
<keyword evidence="3" id="KW-0808">Transferase</keyword>
<evidence type="ECO:0000256" key="4">
    <source>
        <dbReference type="ARBA" id="ARBA00035674"/>
    </source>
</evidence>
<dbReference type="Pfam" id="PF08241">
    <property type="entry name" value="Methyltransf_11"/>
    <property type="match status" value="1"/>
</dbReference>
<comment type="pathway">
    <text evidence="2">Lipid metabolism.</text>
</comment>
<sequence length="474" mass="54230">TLVVSVTMAPTTVPTSNELRTSFKSFWDKYSDRPDIGAMMLNNNAEELEEADRHDILSSLPCIKGKDAVDIGAGIGRFTTVLAQTARHVLTTDFIDEFIRKNKENNSHLPNVDYAVGDAVNLQLKDLSVDFVFTNWIMMYMSDTETVQFILKCLSWLRPNGHAHLRESCSEPSTGRKAASVSMHDANASNPTSYRFSSLYINLLRSVRMRDEKGETWKFNVLWSASVPTYIKRMSNWRQVHWLVEKVAADKDDVVPSFDDLLEKFSKTWNEEQKEWDSLLDGEEEAFTDKTVLSSLSSLSSLSDPAGIFVYTPRRISPHLHINSHLLAEKYSANIWNVEAEPYYYRTSLTKANTRKDQRVRFAWHPKFSQSIDYWSEKQAKFDAFVSTEFLTENEEDLTSVKRILNEDAPVVLIEPLDKIDEEAITKRLSTAGLKNIRVRDVTDDISSTLDSFNLKYNITKPSVYRWALIEASV</sequence>
<evidence type="ECO:0000256" key="3">
    <source>
        <dbReference type="ARBA" id="ARBA00022679"/>
    </source>
</evidence>
<evidence type="ECO:0000259" key="5">
    <source>
        <dbReference type="Pfam" id="PF08241"/>
    </source>
</evidence>
<protein>
    <recommendedName>
        <fullName evidence="4">phosphoethanolamine N-methyltransferase</fullName>
        <ecNumber evidence="4">2.1.1.103</ecNumber>
    </recommendedName>
</protein>
<dbReference type="EC" id="2.1.1.103" evidence="4"/>
<evidence type="ECO:0000256" key="1">
    <source>
        <dbReference type="ARBA" id="ARBA00004969"/>
    </source>
</evidence>
<dbReference type="AlphaFoldDB" id="A0AAV5SMJ9"/>
<comment type="pathway">
    <text evidence="1">Phospholipid metabolism; phosphatidylcholine biosynthesis.</text>
</comment>
<dbReference type="Proteomes" id="UP001432027">
    <property type="component" value="Unassembled WGS sequence"/>
</dbReference>
<organism evidence="6 7">
    <name type="scientific">Pristionchus entomophagus</name>
    <dbReference type="NCBI Taxonomy" id="358040"/>
    <lineage>
        <taxon>Eukaryota</taxon>
        <taxon>Metazoa</taxon>
        <taxon>Ecdysozoa</taxon>
        <taxon>Nematoda</taxon>
        <taxon>Chromadorea</taxon>
        <taxon>Rhabditida</taxon>
        <taxon>Rhabditina</taxon>
        <taxon>Diplogasteromorpha</taxon>
        <taxon>Diplogasteroidea</taxon>
        <taxon>Neodiplogasteridae</taxon>
        <taxon>Pristionchus</taxon>
    </lineage>
</organism>
<feature type="non-terminal residue" evidence="6">
    <location>
        <position position="1"/>
    </location>
</feature>
<evidence type="ECO:0000256" key="2">
    <source>
        <dbReference type="ARBA" id="ARBA00005189"/>
    </source>
</evidence>
<dbReference type="EMBL" id="BTSX01000002">
    <property type="protein sequence ID" value="GMS84333.1"/>
    <property type="molecule type" value="Genomic_DNA"/>
</dbReference>
<dbReference type="CDD" id="cd02440">
    <property type="entry name" value="AdoMet_MTases"/>
    <property type="match status" value="1"/>
</dbReference>
<name>A0AAV5SMJ9_9BILA</name>
<dbReference type="GO" id="GO:0000234">
    <property type="term" value="F:phosphoethanolamine N-methyltransferase activity"/>
    <property type="evidence" value="ECO:0007669"/>
    <property type="project" value="UniProtKB-EC"/>
</dbReference>